<comment type="caution">
    <text evidence="1">The sequence shown here is derived from an EMBL/GenBank/DDBJ whole genome shotgun (WGS) entry which is preliminary data.</text>
</comment>
<name>A0A3M8BF42_9BACL</name>
<dbReference type="EMBL" id="RHHS01000004">
    <property type="protein sequence ID" value="RNB61982.1"/>
    <property type="molecule type" value="Genomic_DNA"/>
</dbReference>
<dbReference type="RefSeq" id="WP_148039086.1">
    <property type="nucleotide sequence ID" value="NZ_RHHS01000004.1"/>
</dbReference>
<proteinExistence type="predicted"/>
<evidence type="ECO:0000313" key="2">
    <source>
        <dbReference type="Proteomes" id="UP000268829"/>
    </source>
</evidence>
<keyword evidence="2" id="KW-1185">Reference proteome</keyword>
<dbReference type="Proteomes" id="UP000268829">
    <property type="component" value="Unassembled WGS sequence"/>
</dbReference>
<reference evidence="1 2" key="1">
    <citation type="submission" date="2018-10" db="EMBL/GenBank/DDBJ databases">
        <title>Phylogenomics of Brevibacillus.</title>
        <authorList>
            <person name="Dunlap C."/>
        </authorList>
    </citation>
    <scope>NUCLEOTIDE SEQUENCE [LARGE SCALE GENOMIC DNA]</scope>
    <source>
        <strain evidence="1 2">DSM 100115</strain>
    </source>
</reference>
<protein>
    <submittedName>
        <fullName evidence="1">Uncharacterized protein</fullName>
    </submittedName>
</protein>
<evidence type="ECO:0000313" key="1">
    <source>
        <dbReference type="EMBL" id="RNB61982.1"/>
    </source>
</evidence>
<gene>
    <name evidence="1" type="ORF">EDM57_00030</name>
</gene>
<accession>A0A3M8BF42</accession>
<sequence>MTNRGVMTAKVGMIDEEARANVAFSSPADAQEESLILFKLYAQSSGDFTLARMERVEVGDFLWQ</sequence>
<organism evidence="1 2">
    <name type="scientific">Brevibacillus gelatini</name>
    <dbReference type="NCBI Taxonomy" id="1655277"/>
    <lineage>
        <taxon>Bacteria</taxon>
        <taxon>Bacillati</taxon>
        <taxon>Bacillota</taxon>
        <taxon>Bacilli</taxon>
        <taxon>Bacillales</taxon>
        <taxon>Paenibacillaceae</taxon>
        <taxon>Brevibacillus</taxon>
    </lineage>
</organism>
<dbReference type="AlphaFoldDB" id="A0A3M8BF42"/>